<gene>
    <name evidence="7" type="ORF">LCY76_01190</name>
</gene>
<dbReference type="PANTHER" id="PTHR47506:SF6">
    <property type="entry name" value="HTH-TYPE TRANSCRIPTIONAL REPRESSOR NEMR"/>
    <property type="match status" value="1"/>
</dbReference>
<feature type="domain" description="HTH tetR-type" evidence="6">
    <location>
        <begin position="10"/>
        <end position="70"/>
    </location>
</feature>
<evidence type="ECO:0000256" key="1">
    <source>
        <dbReference type="ARBA" id="ARBA00022491"/>
    </source>
</evidence>
<name>A0A9X1X8U9_9BACL</name>
<accession>A0A9X1X8U9</accession>
<evidence type="ECO:0000313" key="7">
    <source>
        <dbReference type="EMBL" id="MCK6255260.1"/>
    </source>
</evidence>
<dbReference type="SUPFAM" id="SSF48498">
    <property type="entry name" value="Tetracyclin repressor-like, C-terminal domain"/>
    <property type="match status" value="1"/>
</dbReference>
<dbReference type="EMBL" id="JAIWJX010000002">
    <property type="protein sequence ID" value="MCK6255260.1"/>
    <property type="molecule type" value="Genomic_DNA"/>
</dbReference>
<sequence length="207" mass="24902">MPKVSEEYKEEKKNRILESALRCFGEKGYEATIIDDIVRESNLSKGAIYNYFNSKEEIYLQLLQGRTKDFFSEVESEYHKRSSATDKLRFLFERFQNQPLTDERRKSMRLYTEFWLYSARQEDLKKLMEERYLRFTGFLKDIIKEGQETGEFNEQVDSGFISQIFWALRDGNVLHYSLLGEEEQYKKTWEMIEEFFIGCLTTPKNRE</sequence>
<dbReference type="Gene3D" id="1.10.10.60">
    <property type="entry name" value="Homeodomain-like"/>
    <property type="match status" value="1"/>
</dbReference>
<dbReference type="RefSeq" id="WP_248251122.1">
    <property type="nucleotide sequence ID" value="NZ_JAIWJX010000002.1"/>
</dbReference>
<evidence type="ECO:0000256" key="4">
    <source>
        <dbReference type="ARBA" id="ARBA00023163"/>
    </source>
</evidence>
<evidence type="ECO:0000259" key="6">
    <source>
        <dbReference type="PROSITE" id="PS50977"/>
    </source>
</evidence>
<dbReference type="PRINTS" id="PR00455">
    <property type="entry name" value="HTHTETR"/>
</dbReference>
<dbReference type="GO" id="GO:0003677">
    <property type="term" value="F:DNA binding"/>
    <property type="evidence" value="ECO:0007669"/>
    <property type="project" value="UniProtKB-UniRule"/>
</dbReference>
<dbReference type="InterPro" id="IPR036271">
    <property type="entry name" value="Tet_transcr_reg_TetR-rel_C_sf"/>
</dbReference>
<reference evidence="7" key="1">
    <citation type="submission" date="2021-09" db="EMBL/GenBank/DDBJ databases">
        <title>Genome analysis of Fictibacillus sp. KIGAM418 isolated from marine sediment.</title>
        <authorList>
            <person name="Seo M.-J."/>
            <person name="Cho E.-S."/>
            <person name="Hwang C.Y."/>
        </authorList>
    </citation>
    <scope>NUCLEOTIDE SEQUENCE</scope>
    <source>
        <strain evidence="7">KIGAM418</strain>
    </source>
</reference>
<dbReference type="Gene3D" id="1.10.357.10">
    <property type="entry name" value="Tetracycline Repressor, domain 2"/>
    <property type="match status" value="1"/>
</dbReference>
<organism evidence="7 8">
    <name type="scientific">Fictibacillus marinisediminis</name>
    <dbReference type="NCBI Taxonomy" id="2878389"/>
    <lineage>
        <taxon>Bacteria</taxon>
        <taxon>Bacillati</taxon>
        <taxon>Bacillota</taxon>
        <taxon>Bacilli</taxon>
        <taxon>Bacillales</taxon>
        <taxon>Fictibacillaceae</taxon>
        <taxon>Fictibacillus</taxon>
    </lineage>
</organism>
<comment type="caution">
    <text evidence="7">The sequence shown here is derived from an EMBL/GenBank/DDBJ whole genome shotgun (WGS) entry which is preliminary data.</text>
</comment>
<dbReference type="SUPFAM" id="SSF46689">
    <property type="entry name" value="Homeodomain-like"/>
    <property type="match status" value="1"/>
</dbReference>
<dbReference type="InterPro" id="IPR039538">
    <property type="entry name" value="BetI_C"/>
</dbReference>
<keyword evidence="3 5" id="KW-0238">DNA-binding</keyword>
<proteinExistence type="predicted"/>
<evidence type="ECO:0000256" key="2">
    <source>
        <dbReference type="ARBA" id="ARBA00023015"/>
    </source>
</evidence>
<dbReference type="PANTHER" id="PTHR47506">
    <property type="entry name" value="TRANSCRIPTIONAL REGULATORY PROTEIN"/>
    <property type="match status" value="1"/>
</dbReference>
<keyword evidence="8" id="KW-1185">Reference proteome</keyword>
<evidence type="ECO:0000256" key="3">
    <source>
        <dbReference type="ARBA" id="ARBA00023125"/>
    </source>
</evidence>
<keyword evidence="4" id="KW-0804">Transcription</keyword>
<protein>
    <submittedName>
        <fullName evidence="7">TetR/AcrR family transcriptional regulator</fullName>
    </submittedName>
</protein>
<keyword evidence="2" id="KW-0805">Transcription regulation</keyword>
<dbReference type="Pfam" id="PF13977">
    <property type="entry name" value="TetR_C_6"/>
    <property type="match status" value="1"/>
</dbReference>
<dbReference type="Proteomes" id="UP001139011">
    <property type="component" value="Unassembled WGS sequence"/>
</dbReference>
<dbReference type="Pfam" id="PF00440">
    <property type="entry name" value="TetR_N"/>
    <property type="match status" value="1"/>
</dbReference>
<evidence type="ECO:0000313" key="8">
    <source>
        <dbReference type="Proteomes" id="UP001139011"/>
    </source>
</evidence>
<dbReference type="InterPro" id="IPR001647">
    <property type="entry name" value="HTH_TetR"/>
</dbReference>
<dbReference type="AlphaFoldDB" id="A0A9X1X8U9"/>
<evidence type="ECO:0000256" key="5">
    <source>
        <dbReference type="PROSITE-ProRule" id="PRU00335"/>
    </source>
</evidence>
<feature type="DNA-binding region" description="H-T-H motif" evidence="5">
    <location>
        <begin position="33"/>
        <end position="52"/>
    </location>
</feature>
<keyword evidence="1" id="KW-0678">Repressor</keyword>
<dbReference type="InterPro" id="IPR009057">
    <property type="entry name" value="Homeodomain-like_sf"/>
</dbReference>
<dbReference type="PROSITE" id="PS50977">
    <property type="entry name" value="HTH_TETR_2"/>
    <property type="match status" value="1"/>
</dbReference>